<keyword evidence="2" id="KW-0472">Membrane</keyword>
<dbReference type="InterPro" id="IPR024239">
    <property type="entry name" value="SyrA"/>
</dbReference>
<evidence type="ECO:0000313" key="3">
    <source>
        <dbReference type="EMBL" id="MBB4445825.1"/>
    </source>
</evidence>
<accession>A0A7W6UWU9</accession>
<keyword evidence="2" id="KW-0812">Transmembrane</keyword>
<dbReference type="AlphaFoldDB" id="A0A7W6UWU9"/>
<name>A0A7W6UWU9_9HYPH</name>
<dbReference type="Pfam" id="PF11089">
    <property type="entry name" value="SyrA"/>
    <property type="match status" value="1"/>
</dbReference>
<comment type="caution">
    <text evidence="3">The sequence shown here is derived from an EMBL/GenBank/DDBJ whole genome shotgun (WGS) entry which is preliminary data.</text>
</comment>
<evidence type="ECO:0000313" key="4">
    <source>
        <dbReference type="Proteomes" id="UP000576087"/>
    </source>
</evidence>
<dbReference type="Proteomes" id="UP000576087">
    <property type="component" value="Unassembled WGS sequence"/>
</dbReference>
<feature type="compositionally biased region" description="Basic and acidic residues" evidence="1">
    <location>
        <begin position="64"/>
        <end position="82"/>
    </location>
</feature>
<gene>
    <name evidence="3" type="ORF">GGE35_001607</name>
</gene>
<dbReference type="RefSeq" id="WP_246724802.1">
    <property type="nucleotide sequence ID" value="NZ_JACIHM010000001.1"/>
</dbReference>
<proteinExistence type="predicted"/>
<evidence type="ECO:0000256" key="2">
    <source>
        <dbReference type="SAM" id="Phobius"/>
    </source>
</evidence>
<feature type="transmembrane region" description="Helical" evidence="2">
    <location>
        <begin position="33"/>
        <end position="56"/>
    </location>
</feature>
<organism evidence="3 4">
    <name type="scientific">Aliirhizobium cellulosilyticum</name>
    <dbReference type="NCBI Taxonomy" id="393664"/>
    <lineage>
        <taxon>Bacteria</taxon>
        <taxon>Pseudomonadati</taxon>
        <taxon>Pseudomonadota</taxon>
        <taxon>Alphaproteobacteria</taxon>
        <taxon>Hyphomicrobiales</taxon>
        <taxon>Rhizobiaceae</taxon>
        <taxon>Aliirhizobium</taxon>
    </lineage>
</organism>
<dbReference type="EMBL" id="JACIHM010000001">
    <property type="protein sequence ID" value="MBB4445825.1"/>
    <property type="molecule type" value="Genomic_DNA"/>
</dbReference>
<reference evidence="3 4" key="1">
    <citation type="submission" date="2020-08" db="EMBL/GenBank/DDBJ databases">
        <title>Genomic Encyclopedia of Type Strains, Phase IV (KMG-V): Genome sequencing to study the core and pangenomes of soil and plant-associated prokaryotes.</title>
        <authorList>
            <person name="Whitman W."/>
        </authorList>
    </citation>
    <scope>NUCLEOTIDE SEQUENCE [LARGE SCALE GENOMIC DNA]</scope>
    <source>
        <strain evidence="3 4">SEMIA 452</strain>
    </source>
</reference>
<protein>
    <submittedName>
        <fullName evidence="3">Putative membrane protein</fullName>
    </submittedName>
</protein>
<sequence length="99" mass="10950">MMMYAPRVFVSMLGTLAVFAIAAYVMSGSFWTALIETIFCALILQIGYFIGIVYMVRREKAQMDADRSSDGLKAKSRAEAGVRDSLTAEAPARVHIQDH</sequence>
<keyword evidence="2" id="KW-1133">Transmembrane helix</keyword>
<feature type="region of interest" description="Disordered" evidence="1">
    <location>
        <begin position="64"/>
        <end position="99"/>
    </location>
</feature>
<evidence type="ECO:0000256" key="1">
    <source>
        <dbReference type="SAM" id="MobiDB-lite"/>
    </source>
</evidence>